<protein>
    <recommendedName>
        <fullName evidence="2">imidazole glycerol-phosphate synthase</fullName>
        <ecNumber evidence="2">4.3.2.10</ecNumber>
    </recommendedName>
</protein>
<dbReference type="Gene3D" id="3.20.20.70">
    <property type="entry name" value="Aldolase class I"/>
    <property type="match status" value="1"/>
</dbReference>
<dbReference type="EC" id="4.3.2.10" evidence="2"/>
<dbReference type="InterPro" id="IPR011060">
    <property type="entry name" value="RibuloseP-bd_barrel"/>
</dbReference>
<dbReference type="PANTHER" id="PTHR21235">
    <property type="entry name" value="IMIDAZOLE GLYCEROL PHOSPHATE SYNTHASE SUBUNIT HISF/H IGP SYNTHASE SUBUNIT HISF/H"/>
    <property type="match status" value="1"/>
</dbReference>
<sequence>MFRPRIIPVLLLRDQVLVKTVRFGNPKYIGDPINAVKIFNDLKADELVFLDINATREKRCISTDFVREVGEEANMPFAVGGGITEIDQIRELINAGAEKVIIGSQAALDNNFIRKASDTFGASTIVVCMDVKKKLLGSEQTWIMNGQKSSGMNPVEFATEMQKLGAGEIIVQSIERDGTMNGYDLDLIAKVSAAVTIPVVALGGAGKIQHMRDAYQQAHATALAAGSMFVFYGPNKAVLINYPTKEEISCF</sequence>
<gene>
    <name evidence="7" type="primary">hisF_27</name>
    <name evidence="7" type="ORF">SDC9_77751</name>
</gene>
<evidence type="ECO:0000256" key="5">
    <source>
        <dbReference type="ARBA" id="ARBA00023239"/>
    </source>
</evidence>
<reference evidence="7" key="1">
    <citation type="submission" date="2019-08" db="EMBL/GenBank/DDBJ databases">
        <authorList>
            <person name="Kucharzyk K."/>
            <person name="Murdoch R.W."/>
            <person name="Higgins S."/>
            <person name="Loffler F."/>
        </authorList>
    </citation>
    <scope>NUCLEOTIDE SEQUENCE</scope>
</reference>
<dbReference type="GO" id="GO:0000107">
    <property type="term" value="F:imidazoleglycerol-phosphate synthase activity"/>
    <property type="evidence" value="ECO:0007669"/>
    <property type="project" value="InterPro"/>
</dbReference>
<comment type="catalytic activity">
    <reaction evidence="6">
        <text>5-[(5-phospho-1-deoxy-D-ribulos-1-ylimino)methylamino]-1-(5-phospho-beta-D-ribosyl)imidazole-4-carboxamide + L-glutamine = D-erythro-1-(imidazol-4-yl)glycerol 3-phosphate + 5-amino-1-(5-phospho-beta-D-ribosyl)imidazole-4-carboxamide + L-glutamate + H(+)</text>
        <dbReference type="Rhea" id="RHEA:24793"/>
        <dbReference type="ChEBI" id="CHEBI:15378"/>
        <dbReference type="ChEBI" id="CHEBI:29985"/>
        <dbReference type="ChEBI" id="CHEBI:58278"/>
        <dbReference type="ChEBI" id="CHEBI:58359"/>
        <dbReference type="ChEBI" id="CHEBI:58475"/>
        <dbReference type="ChEBI" id="CHEBI:58525"/>
        <dbReference type="EC" id="4.3.2.10"/>
    </reaction>
</comment>
<dbReference type="InterPro" id="IPR013785">
    <property type="entry name" value="Aldolase_TIM"/>
</dbReference>
<dbReference type="InterPro" id="IPR050064">
    <property type="entry name" value="IGPS_HisA/HisF"/>
</dbReference>
<dbReference type="EMBL" id="VSSQ01006005">
    <property type="protein sequence ID" value="MPM31197.1"/>
    <property type="molecule type" value="Genomic_DNA"/>
</dbReference>
<comment type="pathway">
    <text evidence="1">Amino-acid biosynthesis; L-histidine biosynthesis; L-histidine from 5-phospho-alpha-D-ribose 1-diphosphate: step 5/9.</text>
</comment>
<dbReference type="GO" id="GO:0000105">
    <property type="term" value="P:L-histidine biosynthetic process"/>
    <property type="evidence" value="ECO:0007669"/>
    <property type="project" value="UniProtKB-UniPathway"/>
</dbReference>
<proteinExistence type="predicted"/>
<dbReference type="NCBIfam" id="NF038364">
    <property type="entry name" value="AglZ_HisF2_fam"/>
    <property type="match status" value="1"/>
</dbReference>
<comment type="caution">
    <text evidence="7">The sequence shown here is derived from an EMBL/GenBank/DDBJ whole genome shotgun (WGS) entry which is preliminary data.</text>
</comment>
<dbReference type="InterPro" id="IPR006062">
    <property type="entry name" value="His_biosynth"/>
</dbReference>
<evidence type="ECO:0000256" key="6">
    <source>
        <dbReference type="ARBA" id="ARBA00047838"/>
    </source>
</evidence>
<evidence type="ECO:0000313" key="7">
    <source>
        <dbReference type="EMBL" id="MPM31197.1"/>
    </source>
</evidence>
<dbReference type="Pfam" id="PF00977">
    <property type="entry name" value="His_biosynth"/>
    <property type="match status" value="1"/>
</dbReference>
<evidence type="ECO:0000256" key="2">
    <source>
        <dbReference type="ARBA" id="ARBA00012809"/>
    </source>
</evidence>
<dbReference type="GO" id="GO:0016829">
    <property type="term" value="F:lyase activity"/>
    <property type="evidence" value="ECO:0007669"/>
    <property type="project" value="UniProtKB-KW"/>
</dbReference>
<keyword evidence="4" id="KW-0368">Histidine biosynthesis</keyword>
<evidence type="ECO:0000256" key="4">
    <source>
        <dbReference type="ARBA" id="ARBA00023102"/>
    </source>
</evidence>
<dbReference type="UniPathway" id="UPA00031">
    <property type="reaction ID" value="UER00010"/>
</dbReference>
<organism evidence="7">
    <name type="scientific">bioreactor metagenome</name>
    <dbReference type="NCBI Taxonomy" id="1076179"/>
    <lineage>
        <taxon>unclassified sequences</taxon>
        <taxon>metagenomes</taxon>
        <taxon>ecological metagenomes</taxon>
    </lineage>
</organism>
<name>A0A644YSB3_9ZZZZ</name>
<keyword evidence="5 7" id="KW-0456">Lyase</keyword>
<dbReference type="PANTHER" id="PTHR21235:SF2">
    <property type="entry name" value="IMIDAZOLE GLYCEROL PHOSPHATE SYNTHASE HISHF"/>
    <property type="match status" value="1"/>
</dbReference>
<keyword evidence="3" id="KW-0028">Amino-acid biosynthesis</keyword>
<dbReference type="InterPro" id="IPR004651">
    <property type="entry name" value="HisF"/>
</dbReference>
<evidence type="ECO:0000256" key="1">
    <source>
        <dbReference type="ARBA" id="ARBA00005091"/>
    </source>
</evidence>
<dbReference type="AlphaFoldDB" id="A0A644YSB3"/>
<accession>A0A644YSB3</accession>
<evidence type="ECO:0000256" key="3">
    <source>
        <dbReference type="ARBA" id="ARBA00022605"/>
    </source>
</evidence>
<dbReference type="SUPFAM" id="SSF51366">
    <property type="entry name" value="Ribulose-phoshate binding barrel"/>
    <property type="match status" value="1"/>
</dbReference>
<dbReference type="CDD" id="cd04731">
    <property type="entry name" value="HisF"/>
    <property type="match status" value="1"/>
</dbReference>